<reference evidence="6 7" key="1">
    <citation type="submission" date="2019-07" db="EMBL/GenBank/DDBJ databases">
        <title>Genomics analysis of Aphanomyces spp. identifies a new class of oomycete effector associated with host adaptation.</title>
        <authorList>
            <person name="Gaulin E."/>
        </authorList>
    </citation>
    <scope>NUCLEOTIDE SEQUENCE [LARGE SCALE GENOMIC DNA]</scope>
    <source>
        <strain evidence="6 7">ATCC 201684</strain>
    </source>
</reference>
<evidence type="ECO:0000256" key="3">
    <source>
        <dbReference type="ARBA" id="ARBA00022801"/>
    </source>
</evidence>
<dbReference type="CDD" id="cd07722">
    <property type="entry name" value="LACTB2-like_MBL-fold"/>
    <property type="match status" value="1"/>
</dbReference>
<evidence type="ECO:0000313" key="7">
    <source>
        <dbReference type="Proteomes" id="UP000481153"/>
    </source>
</evidence>
<dbReference type="InterPro" id="IPR041516">
    <property type="entry name" value="LACTB2_WH"/>
</dbReference>
<dbReference type="Pfam" id="PF17778">
    <property type="entry name" value="WHD_BLACT"/>
    <property type="match status" value="1"/>
</dbReference>
<dbReference type="SMART" id="SM00849">
    <property type="entry name" value="Lactamase_B"/>
    <property type="match status" value="1"/>
</dbReference>
<comment type="caution">
    <text evidence="6">The sequence shown here is derived from an EMBL/GenBank/DDBJ whole genome shotgun (WGS) entry which is preliminary data.</text>
</comment>
<dbReference type="InterPro" id="IPR036388">
    <property type="entry name" value="WH-like_DNA-bd_sf"/>
</dbReference>
<evidence type="ECO:0000259" key="5">
    <source>
        <dbReference type="SMART" id="SM00849"/>
    </source>
</evidence>
<dbReference type="InterPro" id="IPR050662">
    <property type="entry name" value="Sec-metab_biosynth-thioest"/>
</dbReference>
<proteinExistence type="inferred from homology"/>
<comment type="similarity">
    <text evidence="1">Belongs to the metallo-beta-lactamase superfamily. Glyoxalase II family.</text>
</comment>
<dbReference type="InterPro" id="IPR001279">
    <property type="entry name" value="Metallo-B-lactamas"/>
</dbReference>
<evidence type="ECO:0000256" key="2">
    <source>
        <dbReference type="ARBA" id="ARBA00022723"/>
    </source>
</evidence>
<evidence type="ECO:0000313" key="6">
    <source>
        <dbReference type="EMBL" id="KAF0728138.1"/>
    </source>
</evidence>
<gene>
    <name evidence="6" type="ORF">Ae201684_013964</name>
</gene>
<name>A0A6G0WLE5_9STRA</name>
<keyword evidence="3" id="KW-0378">Hydrolase</keyword>
<keyword evidence="2" id="KW-0479">Metal-binding</keyword>
<dbReference type="AlphaFoldDB" id="A0A6G0WLE5"/>
<sequence length="355" mass="38960">MFLEVPVTAAVGAAGLVLLLLYQSTLLSTAANVDVVVRFRSLLSSWFVNLSGTSSSLSKLNVVEQVAPNVIRVLGLNPGRMTLQGTNTYIVGTGKQRILIDTGDGSAAYMDLLLTTLKKYEVDGLSDILLTHGHFDHVGGCWSLQKAFPNARIWKLLTYTDDETPCECSAHVSNTFCQDQFHMHDLRSLSQSGESLKTEGAAIRVLLTPGHTNDHVCFLLERDQAIFTGDCILGEGTCTFQNLSEYMASLESLKSHQPVRLYPGHGPVIDKAGETIDTYINHRMKREAEIVALLEKSPSLTSAEIVTQLYPGLAFALTFPAKRNVELHLKKLITEKRVVKTPALLSAPRYSLQSQ</sequence>
<evidence type="ECO:0000256" key="4">
    <source>
        <dbReference type="ARBA" id="ARBA00022833"/>
    </source>
</evidence>
<dbReference type="SUPFAM" id="SSF56281">
    <property type="entry name" value="Metallo-hydrolase/oxidoreductase"/>
    <property type="match status" value="1"/>
</dbReference>
<dbReference type="Proteomes" id="UP000481153">
    <property type="component" value="Unassembled WGS sequence"/>
</dbReference>
<dbReference type="InterPro" id="IPR047921">
    <property type="entry name" value="LACTB2-like_MBL-fold"/>
</dbReference>
<evidence type="ECO:0000256" key="1">
    <source>
        <dbReference type="ARBA" id="ARBA00006759"/>
    </source>
</evidence>
<organism evidence="6 7">
    <name type="scientific">Aphanomyces euteiches</name>
    <dbReference type="NCBI Taxonomy" id="100861"/>
    <lineage>
        <taxon>Eukaryota</taxon>
        <taxon>Sar</taxon>
        <taxon>Stramenopiles</taxon>
        <taxon>Oomycota</taxon>
        <taxon>Saprolegniomycetes</taxon>
        <taxon>Saprolegniales</taxon>
        <taxon>Verrucalvaceae</taxon>
        <taxon>Aphanomyces</taxon>
    </lineage>
</organism>
<accession>A0A6G0WLE5</accession>
<feature type="domain" description="Metallo-beta-lactamase" evidence="5">
    <location>
        <begin position="85"/>
        <end position="265"/>
    </location>
</feature>
<dbReference type="VEuPathDB" id="FungiDB:AeMF1_018801"/>
<keyword evidence="7" id="KW-1185">Reference proteome</keyword>
<dbReference type="Gene3D" id="3.60.15.10">
    <property type="entry name" value="Ribonuclease Z/Hydroxyacylglutathione hydrolase-like"/>
    <property type="match status" value="1"/>
</dbReference>
<dbReference type="InterPro" id="IPR036866">
    <property type="entry name" value="RibonucZ/Hydroxyglut_hydro"/>
</dbReference>
<dbReference type="PANTHER" id="PTHR23131">
    <property type="entry name" value="ENDORIBONUCLEASE LACTB2"/>
    <property type="match status" value="1"/>
</dbReference>
<protein>
    <recommendedName>
        <fullName evidence="5">Metallo-beta-lactamase domain-containing protein</fullName>
    </recommendedName>
</protein>
<dbReference type="Gene3D" id="1.10.10.10">
    <property type="entry name" value="Winged helix-like DNA-binding domain superfamily/Winged helix DNA-binding domain"/>
    <property type="match status" value="1"/>
</dbReference>
<dbReference type="FunFam" id="3.60.15.10:FF:000041">
    <property type="entry name" value="Metallo-beta-lactamase domain protein"/>
    <property type="match status" value="1"/>
</dbReference>
<dbReference type="GO" id="GO:0046872">
    <property type="term" value="F:metal ion binding"/>
    <property type="evidence" value="ECO:0007669"/>
    <property type="project" value="UniProtKB-KW"/>
</dbReference>
<dbReference type="GO" id="GO:0016787">
    <property type="term" value="F:hydrolase activity"/>
    <property type="evidence" value="ECO:0007669"/>
    <property type="project" value="UniProtKB-KW"/>
</dbReference>
<dbReference type="Pfam" id="PF00753">
    <property type="entry name" value="Lactamase_B"/>
    <property type="match status" value="1"/>
</dbReference>
<keyword evidence="4" id="KW-0862">Zinc</keyword>
<dbReference type="EMBL" id="VJMJ01000181">
    <property type="protein sequence ID" value="KAF0728138.1"/>
    <property type="molecule type" value="Genomic_DNA"/>
</dbReference>
<dbReference type="PANTHER" id="PTHR23131:SF0">
    <property type="entry name" value="ENDORIBONUCLEASE LACTB2"/>
    <property type="match status" value="1"/>
</dbReference>